<sequence length="261" mass="29520">MSAENVPLFSTNVPPAVQFGASKNFQTHTEQQDLDSAFLGYERRPWMQGKVKPNPHREREAITTLLSTSNDNVDKLLEENISYRDLASLTDEDLKLFGFAAQNERSKFLKMFALLPNQDPSYEYICNQNAAQSYNNQIIANASNHIMYLRSSLAATNYKLQVLPPEDVVVGDKRYASRFALEALNSVQAISDELSKDLRKLEQLASDANRKSEEGSSMPAKERNVKILYYTAIALGTACAWLWWWSKRSNSPSLENISVKI</sequence>
<keyword evidence="2" id="KW-0812">Transmembrane</keyword>
<dbReference type="KEGG" id="dvi:6628457"/>
<dbReference type="OrthoDB" id="7732618at2759"/>
<keyword evidence="2" id="KW-1133">Transmembrane helix</keyword>
<gene>
    <name evidence="3" type="primary">Dvir\GJ17210</name>
    <name evidence="3" type="ORF">Dvir_GJ17210</name>
</gene>
<keyword evidence="4" id="KW-1185">Reference proteome</keyword>
<evidence type="ECO:0000256" key="1">
    <source>
        <dbReference type="SAM" id="Coils"/>
    </source>
</evidence>
<dbReference type="EMBL" id="CH940649">
    <property type="protein sequence ID" value="EDW63984.1"/>
    <property type="molecule type" value="Genomic_DNA"/>
</dbReference>
<keyword evidence="1" id="KW-0175">Coiled coil</keyword>
<keyword evidence="2" id="KW-0472">Membrane</keyword>
<dbReference type="InParanoid" id="B4LTT3"/>
<dbReference type="OMA" id="KMPNQDP"/>
<evidence type="ECO:0008006" key="5">
    <source>
        <dbReference type="Google" id="ProtNLM"/>
    </source>
</evidence>
<dbReference type="FunCoup" id="B4LTT3">
    <property type="interactions" value="6"/>
</dbReference>
<feature type="coiled-coil region" evidence="1">
    <location>
        <begin position="184"/>
        <end position="211"/>
    </location>
</feature>
<dbReference type="PhylomeDB" id="B4LTT3"/>
<dbReference type="HOGENOM" id="CLU_1024056_0_0_1"/>
<dbReference type="eggNOG" id="ENOG502T9I8">
    <property type="taxonomic scope" value="Eukaryota"/>
</dbReference>
<evidence type="ECO:0000313" key="3">
    <source>
        <dbReference type="EMBL" id="EDW63984.1"/>
    </source>
</evidence>
<evidence type="ECO:0000313" key="4">
    <source>
        <dbReference type="Proteomes" id="UP000008792"/>
    </source>
</evidence>
<protein>
    <recommendedName>
        <fullName evidence="5">SAM domain-containing protein</fullName>
    </recommendedName>
</protein>
<dbReference type="AlphaFoldDB" id="B4LTT3"/>
<accession>B4LTT3</accession>
<organism evidence="3 4">
    <name type="scientific">Drosophila virilis</name>
    <name type="common">Fruit fly</name>
    <dbReference type="NCBI Taxonomy" id="7244"/>
    <lineage>
        <taxon>Eukaryota</taxon>
        <taxon>Metazoa</taxon>
        <taxon>Ecdysozoa</taxon>
        <taxon>Arthropoda</taxon>
        <taxon>Hexapoda</taxon>
        <taxon>Insecta</taxon>
        <taxon>Pterygota</taxon>
        <taxon>Neoptera</taxon>
        <taxon>Endopterygota</taxon>
        <taxon>Diptera</taxon>
        <taxon>Brachycera</taxon>
        <taxon>Muscomorpha</taxon>
        <taxon>Ephydroidea</taxon>
        <taxon>Drosophilidae</taxon>
        <taxon>Drosophila</taxon>
    </lineage>
</organism>
<dbReference type="Proteomes" id="UP000008792">
    <property type="component" value="Unassembled WGS sequence"/>
</dbReference>
<feature type="transmembrane region" description="Helical" evidence="2">
    <location>
        <begin position="227"/>
        <end position="245"/>
    </location>
</feature>
<dbReference type="SMR" id="B4LTT3"/>
<reference evidence="3 4" key="1">
    <citation type="journal article" date="2007" name="Nature">
        <title>Evolution of genes and genomes on the Drosophila phylogeny.</title>
        <authorList>
            <consortium name="Drosophila 12 Genomes Consortium"/>
            <person name="Clark A.G."/>
            <person name="Eisen M.B."/>
            <person name="Smith D.R."/>
            <person name="Bergman C.M."/>
            <person name="Oliver B."/>
            <person name="Markow T.A."/>
            <person name="Kaufman T.C."/>
            <person name="Kellis M."/>
            <person name="Gelbart W."/>
            <person name="Iyer V.N."/>
            <person name="Pollard D.A."/>
            <person name="Sackton T.B."/>
            <person name="Larracuente A.M."/>
            <person name="Singh N.D."/>
            <person name="Abad J.P."/>
            <person name="Abt D.N."/>
            <person name="Adryan B."/>
            <person name="Aguade M."/>
            <person name="Akashi H."/>
            <person name="Anderson W.W."/>
            <person name="Aquadro C.F."/>
            <person name="Ardell D.H."/>
            <person name="Arguello R."/>
            <person name="Artieri C.G."/>
            <person name="Barbash D.A."/>
            <person name="Barker D."/>
            <person name="Barsanti P."/>
            <person name="Batterham P."/>
            <person name="Batzoglou S."/>
            <person name="Begun D."/>
            <person name="Bhutkar A."/>
            <person name="Blanco E."/>
            <person name="Bosak S.A."/>
            <person name="Bradley R.K."/>
            <person name="Brand A.D."/>
            <person name="Brent M.R."/>
            <person name="Brooks A.N."/>
            <person name="Brown R.H."/>
            <person name="Butlin R.K."/>
            <person name="Caggese C."/>
            <person name="Calvi B.R."/>
            <person name="Bernardo de Carvalho A."/>
            <person name="Caspi A."/>
            <person name="Castrezana S."/>
            <person name="Celniker S.E."/>
            <person name="Chang J.L."/>
            <person name="Chapple C."/>
            <person name="Chatterji S."/>
            <person name="Chinwalla A."/>
            <person name="Civetta A."/>
            <person name="Clifton S.W."/>
            <person name="Comeron J.M."/>
            <person name="Costello J.C."/>
            <person name="Coyne J.A."/>
            <person name="Daub J."/>
            <person name="David R.G."/>
            <person name="Delcher A.L."/>
            <person name="Delehaunty K."/>
            <person name="Do C.B."/>
            <person name="Ebling H."/>
            <person name="Edwards K."/>
            <person name="Eickbush T."/>
            <person name="Evans J.D."/>
            <person name="Filipski A."/>
            <person name="Findeiss S."/>
            <person name="Freyhult E."/>
            <person name="Fulton L."/>
            <person name="Fulton R."/>
            <person name="Garcia A.C."/>
            <person name="Gardiner A."/>
            <person name="Garfield D.A."/>
            <person name="Garvin B.E."/>
            <person name="Gibson G."/>
            <person name="Gilbert D."/>
            <person name="Gnerre S."/>
            <person name="Godfrey J."/>
            <person name="Good R."/>
            <person name="Gotea V."/>
            <person name="Gravely B."/>
            <person name="Greenberg A.J."/>
            <person name="Griffiths-Jones S."/>
            <person name="Gross S."/>
            <person name="Guigo R."/>
            <person name="Gustafson E.A."/>
            <person name="Haerty W."/>
            <person name="Hahn M.W."/>
            <person name="Halligan D.L."/>
            <person name="Halpern A.L."/>
            <person name="Halter G.M."/>
            <person name="Han M.V."/>
            <person name="Heger A."/>
            <person name="Hillier L."/>
            <person name="Hinrichs A.S."/>
            <person name="Holmes I."/>
            <person name="Hoskins R.A."/>
            <person name="Hubisz M.J."/>
            <person name="Hultmark D."/>
            <person name="Huntley M.A."/>
            <person name="Jaffe D.B."/>
            <person name="Jagadeeshan S."/>
            <person name="Jeck W.R."/>
            <person name="Johnson J."/>
            <person name="Jones C.D."/>
            <person name="Jordan W.C."/>
            <person name="Karpen G.H."/>
            <person name="Kataoka E."/>
            <person name="Keightley P.D."/>
            <person name="Kheradpour P."/>
            <person name="Kirkness E.F."/>
            <person name="Koerich L.B."/>
            <person name="Kristiansen K."/>
            <person name="Kudrna D."/>
            <person name="Kulathinal R.J."/>
            <person name="Kumar S."/>
            <person name="Kwok R."/>
            <person name="Lander E."/>
            <person name="Langley C.H."/>
            <person name="Lapoint R."/>
            <person name="Lazzaro B.P."/>
            <person name="Lee S.J."/>
            <person name="Levesque L."/>
            <person name="Li R."/>
            <person name="Lin C.F."/>
            <person name="Lin M.F."/>
            <person name="Lindblad-Toh K."/>
            <person name="Llopart A."/>
            <person name="Long M."/>
            <person name="Low L."/>
            <person name="Lozovsky E."/>
            <person name="Lu J."/>
            <person name="Luo M."/>
            <person name="Machado C.A."/>
            <person name="Makalowski W."/>
            <person name="Marzo M."/>
            <person name="Matsuda M."/>
            <person name="Matzkin L."/>
            <person name="McAllister B."/>
            <person name="McBride C.S."/>
            <person name="McKernan B."/>
            <person name="McKernan K."/>
            <person name="Mendez-Lago M."/>
            <person name="Minx P."/>
            <person name="Mollenhauer M.U."/>
            <person name="Montooth K."/>
            <person name="Mount S.M."/>
            <person name="Mu X."/>
            <person name="Myers E."/>
            <person name="Negre B."/>
            <person name="Newfeld S."/>
            <person name="Nielsen R."/>
            <person name="Noor M.A."/>
            <person name="O'Grady P."/>
            <person name="Pachter L."/>
            <person name="Papaceit M."/>
            <person name="Parisi M.J."/>
            <person name="Parisi M."/>
            <person name="Parts L."/>
            <person name="Pedersen J.S."/>
            <person name="Pesole G."/>
            <person name="Phillippy A.M."/>
            <person name="Ponting C.P."/>
            <person name="Pop M."/>
            <person name="Porcelli D."/>
            <person name="Powell J.R."/>
            <person name="Prohaska S."/>
            <person name="Pruitt K."/>
            <person name="Puig M."/>
            <person name="Quesneville H."/>
            <person name="Ram K.R."/>
            <person name="Rand D."/>
            <person name="Rasmussen M.D."/>
            <person name="Reed L.K."/>
            <person name="Reenan R."/>
            <person name="Reily A."/>
            <person name="Remington K.A."/>
            <person name="Rieger T.T."/>
            <person name="Ritchie M.G."/>
            <person name="Robin C."/>
            <person name="Rogers Y.H."/>
            <person name="Rohde C."/>
            <person name="Rozas J."/>
            <person name="Rubenfield M.J."/>
            <person name="Ruiz A."/>
            <person name="Russo S."/>
            <person name="Salzberg S.L."/>
            <person name="Sanchez-Gracia A."/>
            <person name="Saranga D.J."/>
            <person name="Sato H."/>
            <person name="Schaeffer S.W."/>
            <person name="Schatz M.C."/>
            <person name="Schlenke T."/>
            <person name="Schwartz R."/>
            <person name="Segarra C."/>
            <person name="Singh R.S."/>
            <person name="Sirot L."/>
            <person name="Sirota M."/>
            <person name="Sisneros N.B."/>
            <person name="Smith C.D."/>
            <person name="Smith T.F."/>
            <person name="Spieth J."/>
            <person name="Stage D.E."/>
            <person name="Stark A."/>
            <person name="Stephan W."/>
            <person name="Strausberg R.L."/>
            <person name="Strempel S."/>
            <person name="Sturgill D."/>
            <person name="Sutton G."/>
            <person name="Sutton G.G."/>
            <person name="Tao W."/>
            <person name="Teichmann S."/>
            <person name="Tobari Y.N."/>
            <person name="Tomimura Y."/>
            <person name="Tsolas J.M."/>
            <person name="Valente V.L."/>
            <person name="Venter E."/>
            <person name="Venter J.C."/>
            <person name="Vicario S."/>
            <person name="Vieira F.G."/>
            <person name="Vilella A.J."/>
            <person name="Villasante A."/>
            <person name="Walenz B."/>
            <person name="Wang J."/>
            <person name="Wasserman M."/>
            <person name="Watts T."/>
            <person name="Wilson D."/>
            <person name="Wilson R.K."/>
            <person name="Wing R.A."/>
            <person name="Wolfner M.F."/>
            <person name="Wong A."/>
            <person name="Wong G.K."/>
            <person name="Wu C.I."/>
            <person name="Wu G."/>
            <person name="Yamamoto D."/>
            <person name="Yang H.P."/>
            <person name="Yang S.P."/>
            <person name="Yorke J.A."/>
            <person name="Yoshida K."/>
            <person name="Zdobnov E."/>
            <person name="Zhang P."/>
            <person name="Zhang Y."/>
            <person name="Zimin A.V."/>
            <person name="Baldwin J."/>
            <person name="Abdouelleil A."/>
            <person name="Abdulkadir J."/>
            <person name="Abebe A."/>
            <person name="Abera B."/>
            <person name="Abreu J."/>
            <person name="Acer S.C."/>
            <person name="Aftuck L."/>
            <person name="Alexander A."/>
            <person name="An P."/>
            <person name="Anderson E."/>
            <person name="Anderson S."/>
            <person name="Arachi H."/>
            <person name="Azer M."/>
            <person name="Bachantsang P."/>
            <person name="Barry A."/>
            <person name="Bayul T."/>
            <person name="Berlin A."/>
            <person name="Bessette D."/>
            <person name="Bloom T."/>
            <person name="Blye J."/>
            <person name="Boguslavskiy L."/>
            <person name="Bonnet C."/>
            <person name="Boukhgalter B."/>
            <person name="Bourzgui I."/>
            <person name="Brown A."/>
            <person name="Cahill P."/>
            <person name="Channer S."/>
            <person name="Cheshatsang Y."/>
            <person name="Chuda L."/>
            <person name="Citroen M."/>
            <person name="Collymore A."/>
            <person name="Cooke P."/>
            <person name="Costello M."/>
            <person name="D'Aco K."/>
            <person name="Daza R."/>
            <person name="De Haan G."/>
            <person name="DeGray S."/>
            <person name="DeMaso C."/>
            <person name="Dhargay N."/>
            <person name="Dooley K."/>
            <person name="Dooley E."/>
            <person name="Doricent M."/>
            <person name="Dorje P."/>
            <person name="Dorjee K."/>
            <person name="Dupes A."/>
            <person name="Elong R."/>
            <person name="Falk J."/>
            <person name="Farina A."/>
            <person name="Faro S."/>
            <person name="Ferguson D."/>
            <person name="Fisher S."/>
            <person name="Foley C.D."/>
            <person name="Franke A."/>
            <person name="Friedrich D."/>
            <person name="Gadbois L."/>
            <person name="Gearin G."/>
            <person name="Gearin C.R."/>
            <person name="Giannoukos G."/>
            <person name="Goode T."/>
            <person name="Graham J."/>
            <person name="Grandbois E."/>
            <person name="Grewal S."/>
            <person name="Gyaltsen K."/>
            <person name="Hafez N."/>
            <person name="Hagos B."/>
            <person name="Hall J."/>
            <person name="Henson C."/>
            <person name="Hollinger A."/>
            <person name="Honan T."/>
            <person name="Huard M.D."/>
            <person name="Hughes L."/>
            <person name="Hurhula B."/>
            <person name="Husby M.E."/>
            <person name="Kamat A."/>
            <person name="Kanga B."/>
            <person name="Kashin S."/>
            <person name="Khazanovich D."/>
            <person name="Kisner P."/>
            <person name="Lance K."/>
            <person name="Lara M."/>
            <person name="Lee W."/>
            <person name="Lennon N."/>
            <person name="Letendre F."/>
            <person name="LeVine R."/>
            <person name="Lipovsky A."/>
            <person name="Liu X."/>
            <person name="Liu J."/>
            <person name="Liu S."/>
            <person name="Lokyitsang T."/>
            <person name="Lokyitsang Y."/>
            <person name="Lubonja R."/>
            <person name="Lui A."/>
            <person name="MacDonald P."/>
            <person name="Magnisalis V."/>
            <person name="Maru K."/>
            <person name="Matthews C."/>
            <person name="McCusker W."/>
            <person name="McDonough S."/>
            <person name="Mehta T."/>
            <person name="Meldrim J."/>
            <person name="Meneus L."/>
            <person name="Mihai O."/>
            <person name="Mihalev A."/>
            <person name="Mihova T."/>
            <person name="Mittelman R."/>
            <person name="Mlenga V."/>
            <person name="Montmayeur A."/>
            <person name="Mulrain L."/>
            <person name="Navidi A."/>
            <person name="Naylor J."/>
            <person name="Negash T."/>
            <person name="Nguyen T."/>
            <person name="Nguyen N."/>
            <person name="Nicol R."/>
            <person name="Norbu C."/>
            <person name="Norbu N."/>
            <person name="Novod N."/>
            <person name="O'Neill B."/>
            <person name="Osman S."/>
            <person name="Markiewicz E."/>
            <person name="Oyono O.L."/>
            <person name="Patti C."/>
            <person name="Phunkhang P."/>
            <person name="Pierre F."/>
            <person name="Priest M."/>
            <person name="Raghuraman S."/>
            <person name="Rege F."/>
            <person name="Reyes R."/>
            <person name="Rise C."/>
            <person name="Rogov P."/>
            <person name="Ross K."/>
            <person name="Ryan E."/>
            <person name="Settipalli S."/>
            <person name="Shea T."/>
            <person name="Sherpa N."/>
            <person name="Shi L."/>
            <person name="Shih D."/>
            <person name="Sparrow T."/>
            <person name="Spaulding J."/>
            <person name="Stalker J."/>
            <person name="Stange-Thomann N."/>
            <person name="Stavropoulos S."/>
            <person name="Stone C."/>
            <person name="Strader C."/>
            <person name="Tesfaye S."/>
            <person name="Thomson T."/>
            <person name="Thoulutsang Y."/>
            <person name="Thoulutsang D."/>
            <person name="Topham K."/>
            <person name="Topping I."/>
            <person name="Tsamla T."/>
            <person name="Vassiliev H."/>
            <person name="Vo A."/>
            <person name="Wangchuk T."/>
            <person name="Wangdi T."/>
            <person name="Weiand M."/>
            <person name="Wilkinson J."/>
            <person name="Wilson A."/>
            <person name="Yadav S."/>
            <person name="Young G."/>
            <person name="Yu Q."/>
            <person name="Zembek L."/>
            <person name="Zhong D."/>
            <person name="Zimmer A."/>
            <person name="Zwirko Z."/>
            <person name="Jaffe D.B."/>
            <person name="Alvarez P."/>
            <person name="Brockman W."/>
            <person name="Butler J."/>
            <person name="Chin C."/>
            <person name="Gnerre S."/>
            <person name="Grabherr M."/>
            <person name="Kleber M."/>
            <person name="Mauceli E."/>
            <person name="MacCallum I."/>
        </authorList>
    </citation>
    <scope>NUCLEOTIDE SEQUENCE [LARGE SCALE GENOMIC DNA]</scope>
    <source>
        <strain evidence="4">Tucson 15010-1051.87</strain>
    </source>
</reference>
<proteinExistence type="predicted"/>
<dbReference type="CDD" id="cd09487">
    <property type="entry name" value="SAM_superfamily"/>
    <property type="match status" value="1"/>
</dbReference>
<evidence type="ECO:0000256" key="2">
    <source>
        <dbReference type="SAM" id="Phobius"/>
    </source>
</evidence>
<name>B4LTT3_DROVI</name>